<dbReference type="AlphaFoldDB" id="A0A0T5NPN8"/>
<feature type="transmembrane region" description="Helical" evidence="1">
    <location>
        <begin position="63"/>
        <end position="82"/>
    </location>
</feature>
<accession>A0A0T5NPN8</accession>
<evidence type="ECO:0000313" key="3">
    <source>
        <dbReference type="Proteomes" id="UP000051295"/>
    </source>
</evidence>
<comment type="caution">
    <text evidence="2">The sequence shown here is derived from an EMBL/GenBank/DDBJ whole genome shotgun (WGS) entry which is preliminary data.</text>
</comment>
<proteinExistence type="predicted"/>
<reference evidence="2 3" key="1">
    <citation type="submission" date="2015-04" db="EMBL/GenBank/DDBJ databases">
        <title>The draft genome sequence of Roseovarius sp.R12b.</title>
        <authorList>
            <person name="Li G."/>
            <person name="Lai Q."/>
            <person name="Shao Z."/>
            <person name="Yan P."/>
        </authorList>
    </citation>
    <scope>NUCLEOTIDE SEQUENCE [LARGE SCALE GENOMIC DNA]</scope>
    <source>
        <strain evidence="2 3">R12B</strain>
    </source>
</reference>
<dbReference type="Gene3D" id="3.40.50.410">
    <property type="entry name" value="von Willebrand factor, type A domain"/>
    <property type="match status" value="1"/>
</dbReference>
<evidence type="ECO:0000313" key="2">
    <source>
        <dbReference type="EMBL" id="KRS10955.1"/>
    </source>
</evidence>
<organism evidence="2 3">
    <name type="scientific">Roseovarius atlanticus</name>
    <dbReference type="NCBI Taxonomy" id="1641875"/>
    <lineage>
        <taxon>Bacteria</taxon>
        <taxon>Pseudomonadati</taxon>
        <taxon>Pseudomonadota</taxon>
        <taxon>Alphaproteobacteria</taxon>
        <taxon>Rhodobacterales</taxon>
        <taxon>Roseobacteraceae</taxon>
        <taxon>Roseovarius</taxon>
    </lineage>
</organism>
<sequence length="297" mass="31498">MSLDVTLLRPLWLLALPVLAGLAWWLWSQRQGLGDWQRAAEPGMIRAMAALGRVEAQAGRSGLWAGVAVLVIAVLALAGPAVERRDTPSFRNLDGVLFLVDASASVTEDARWPQMQALGRFGLASLGTRPGGIVVYGGDAYLATGMTLDHVQLGQTFSLIGPELVPDPGTRPERALALAVARLEEAEIIAGDVVLFTDGAGLGPESLRLAATLAEMGARLSVVGMGDDAAFGTHAQAGGGRVFGLDDADALAGWLGQDMAARLERQEYPLIFWSDMGRYLLLLAALPMLLMFRRQGA</sequence>
<dbReference type="InterPro" id="IPR036465">
    <property type="entry name" value="vWFA_dom_sf"/>
</dbReference>
<keyword evidence="1" id="KW-1133">Transmembrane helix</keyword>
<dbReference type="Proteomes" id="UP000051295">
    <property type="component" value="Unassembled WGS sequence"/>
</dbReference>
<evidence type="ECO:0000256" key="1">
    <source>
        <dbReference type="SAM" id="Phobius"/>
    </source>
</evidence>
<feature type="transmembrane region" description="Helical" evidence="1">
    <location>
        <begin position="7"/>
        <end position="27"/>
    </location>
</feature>
<keyword evidence="1" id="KW-0812">Transmembrane</keyword>
<keyword evidence="3" id="KW-1185">Reference proteome</keyword>
<dbReference type="OrthoDB" id="8005957at2"/>
<feature type="transmembrane region" description="Helical" evidence="1">
    <location>
        <begin position="270"/>
        <end position="292"/>
    </location>
</feature>
<name>A0A0T5NPN8_9RHOB</name>
<keyword evidence="1" id="KW-0472">Membrane</keyword>
<protein>
    <recommendedName>
        <fullName evidence="4">VWFA domain-containing protein</fullName>
    </recommendedName>
</protein>
<dbReference type="STRING" id="1641875.XM53_18715"/>
<dbReference type="RefSeq" id="WP_057796116.1">
    <property type="nucleotide sequence ID" value="NZ_LAXJ01000025.1"/>
</dbReference>
<evidence type="ECO:0008006" key="4">
    <source>
        <dbReference type="Google" id="ProtNLM"/>
    </source>
</evidence>
<dbReference type="SUPFAM" id="SSF53300">
    <property type="entry name" value="vWA-like"/>
    <property type="match status" value="1"/>
</dbReference>
<dbReference type="PATRIC" id="fig|1641875.4.peg.2272"/>
<dbReference type="EMBL" id="LAXJ01000025">
    <property type="protein sequence ID" value="KRS10955.1"/>
    <property type="molecule type" value="Genomic_DNA"/>
</dbReference>
<gene>
    <name evidence="2" type="ORF">XM53_18715</name>
</gene>